<dbReference type="AlphaFoldDB" id="A0A517SIX3"/>
<dbReference type="InterPro" id="IPR000577">
    <property type="entry name" value="Carb_kinase_FGGY"/>
</dbReference>
<dbReference type="CDD" id="cd07781">
    <property type="entry name" value="ASKHA_NBD_FGGY_L-RBK"/>
    <property type="match status" value="1"/>
</dbReference>
<dbReference type="Pfam" id="PF02782">
    <property type="entry name" value="FGGY_C"/>
    <property type="match status" value="1"/>
</dbReference>
<dbReference type="InParanoid" id="A0A517SIX3"/>
<evidence type="ECO:0000259" key="7">
    <source>
        <dbReference type="Pfam" id="PF00370"/>
    </source>
</evidence>
<dbReference type="OrthoDB" id="9805576at2"/>
<feature type="domain" description="Carbohydrate kinase FGGY C-terminal" evidence="8">
    <location>
        <begin position="271"/>
        <end position="455"/>
    </location>
</feature>
<proteinExistence type="predicted"/>
<dbReference type="GO" id="GO:0019569">
    <property type="term" value="P:L-arabinose catabolic process to D-xylulose 5-phosphate"/>
    <property type="evidence" value="ECO:0007669"/>
    <property type="project" value="InterPro"/>
</dbReference>
<dbReference type="Proteomes" id="UP000315700">
    <property type="component" value="Chromosome"/>
</dbReference>
<dbReference type="GO" id="GO:0019150">
    <property type="term" value="F:D-ribulokinase activity"/>
    <property type="evidence" value="ECO:0007669"/>
    <property type="project" value="TreeGrafter"/>
</dbReference>
<evidence type="ECO:0000256" key="1">
    <source>
        <dbReference type="ARBA" id="ARBA00022679"/>
    </source>
</evidence>
<gene>
    <name evidence="9" type="primary">araB</name>
    <name evidence="9" type="ORF">Pan44_41200</name>
</gene>
<keyword evidence="5" id="KW-0054">Arabinose catabolism</keyword>
<dbReference type="PANTHER" id="PTHR43435:SF4">
    <property type="entry name" value="FGGY CARBOHYDRATE KINASE DOMAIN-CONTAINING PROTEIN"/>
    <property type="match status" value="1"/>
</dbReference>
<keyword evidence="4" id="KW-0067">ATP-binding</keyword>
<dbReference type="EMBL" id="CP036271">
    <property type="protein sequence ID" value="QDT56070.1"/>
    <property type="molecule type" value="Genomic_DNA"/>
</dbReference>
<keyword evidence="2" id="KW-0547">Nucleotide-binding</keyword>
<evidence type="ECO:0000259" key="8">
    <source>
        <dbReference type="Pfam" id="PF02782"/>
    </source>
</evidence>
<dbReference type="Pfam" id="PF00370">
    <property type="entry name" value="FGGY_N"/>
    <property type="match status" value="1"/>
</dbReference>
<dbReference type="EC" id="2.7.1.16" evidence="9"/>
<dbReference type="InterPro" id="IPR043129">
    <property type="entry name" value="ATPase_NBD"/>
</dbReference>
<evidence type="ECO:0000256" key="6">
    <source>
        <dbReference type="ARBA" id="ARBA00023277"/>
    </source>
</evidence>
<dbReference type="GO" id="GO:0005524">
    <property type="term" value="F:ATP binding"/>
    <property type="evidence" value="ECO:0007669"/>
    <property type="project" value="UniProtKB-KW"/>
</dbReference>
<evidence type="ECO:0000313" key="10">
    <source>
        <dbReference type="Proteomes" id="UP000315700"/>
    </source>
</evidence>
<dbReference type="KEGG" id="ccos:Pan44_41200"/>
<dbReference type="PIRSF" id="PIRSF000538">
    <property type="entry name" value="GlpK"/>
    <property type="match status" value="1"/>
</dbReference>
<dbReference type="InterPro" id="IPR005929">
    <property type="entry name" value="Ribulokinase"/>
</dbReference>
<dbReference type="InterPro" id="IPR018485">
    <property type="entry name" value="FGGY_C"/>
</dbReference>
<keyword evidence="10" id="KW-1185">Reference proteome</keyword>
<dbReference type="PANTHER" id="PTHR43435">
    <property type="entry name" value="RIBULOKINASE"/>
    <property type="match status" value="1"/>
</dbReference>
<keyword evidence="6" id="KW-0119">Carbohydrate metabolism</keyword>
<accession>A0A517SIX3</accession>
<keyword evidence="1 9" id="KW-0808">Transferase</keyword>
<feature type="domain" description="Carbohydrate kinase FGGY N-terminal" evidence="7">
    <location>
        <begin position="4"/>
        <end position="262"/>
    </location>
</feature>
<evidence type="ECO:0000256" key="3">
    <source>
        <dbReference type="ARBA" id="ARBA00022777"/>
    </source>
</evidence>
<name>A0A517SIX3_9PLAN</name>
<dbReference type="SUPFAM" id="SSF53067">
    <property type="entry name" value="Actin-like ATPase domain"/>
    <property type="match status" value="2"/>
</dbReference>
<reference evidence="9 10" key="1">
    <citation type="submission" date="2019-02" db="EMBL/GenBank/DDBJ databases">
        <title>Deep-cultivation of Planctomycetes and their phenomic and genomic characterization uncovers novel biology.</title>
        <authorList>
            <person name="Wiegand S."/>
            <person name="Jogler M."/>
            <person name="Boedeker C."/>
            <person name="Pinto D."/>
            <person name="Vollmers J."/>
            <person name="Rivas-Marin E."/>
            <person name="Kohn T."/>
            <person name="Peeters S.H."/>
            <person name="Heuer A."/>
            <person name="Rast P."/>
            <person name="Oberbeckmann S."/>
            <person name="Bunk B."/>
            <person name="Jeske O."/>
            <person name="Meyerdierks A."/>
            <person name="Storesund J.E."/>
            <person name="Kallscheuer N."/>
            <person name="Luecker S."/>
            <person name="Lage O.M."/>
            <person name="Pohl T."/>
            <person name="Merkel B.J."/>
            <person name="Hornburger P."/>
            <person name="Mueller R.-W."/>
            <person name="Bruemmer F."/>
            <person name="Labrenz M."/>
            <person name="Spormann A.M."/>
            <person name="Op den Camp H."/>
            <person name="Overmann J."/>
            <person name="Amann R."/>
            <person name="Jetten M.S.M."/>
            <person name="Mascher T."/>
            <person name="Medema M.H."/>
            <person name="Devos D.P."/>
            <person name="Kaster A.-K."/>
            <person name="Ovreas L."/>
            <person name="Rohde M."/>
            <person name="Galperin M.Y."/>
            <person name="Jogler C."/>
        </authorList>
    </citation>
    <scope>NUCLEOTIDE SEQUENCE [LARGE SCALE GENOMIC DNA]</scope>
    <source>
        <strain evidence="9 10">Pan44</strain>
    </source>
</reference>
<dbReference type="GO" id="GO:0008741">
    <property type="term" value="F:ribulokinase activity"/>
    <property type="evidence" value="ECO:0007669"/>
    <property type="project" value="UniProtKB-EC"/>
</dbReference>
<organism evidence="9 10">
    <name type="scientific">Caulifigura coniformis</name>
    <dbReference type="NCBI Taxonomy" id="2527983"/>
    <lineage>
        <taxon>Bacteria</taxon>
        <taxon>Pseudomonadati</taxon>
        <taxon>Planctomycetota</taxon>
        <taxon>Planctomycetia</taxon>
        <taxon>Planctomycetales</taxon>
        <taxon>Planctomycetaceae</taxon>
        <taxon>Caulifigura</taxon>
    </lineage>
</organism>
<keyword evidence="3 9" id="KW-0418">Kinase</keyword>
<dbReference type="Gene3D" id="3.30.420.40">
    <property type="match status" value="2"/>
</dbReference>
<dbReference type="GO" id="GO:0005737">
    <property type="term" value="C:cytoplasm"/>
    <property type="evidence" value="ECO:0007669"/>
    <property type="project" value="TreeGrafter"/>
</dbReference>
<dbReference type="NCBIfam" id="NF003154">
    <property type="entry name" value="PRK04123.1"/>
    <property type="match status" value="1"/>
</dbReference>
<dbReference type="InterPro" id="IPR018484">
    <property type="entry name" value="FGGY_N"/>
</dbReference>
<dbReference type="RefSeq" id="WP_145032907.1">
    <property type="nucleotide sequence ID" value="NZ_CP036271.1"/>
</dbReference>
<evidence type="ECO:0000256" key="2">
    <source>
        <dbReference type="ARBA" id="ARBA00022741"/>
    </source>
</evidence>
<evidence type="ECO:0000313" key="9">
    <source>
        <dbReference type="EMBL" id="QDT56070.1"/>
    </source>
</evidence>
<evidence type="ECO:0000256" key="5">
    <source>
        <dbReference type="ARBA" id="ARBA00022935"/>
    </source>
</evidence>
<evidence type="ECO:0000256" key="4">
    <source>
        <dbReference type="ARBA" id="ARBA00022840"/>
    </source>
</evidence>
<sequence length="530" mass="57273">MSIVAGVDFGTQSVRVSIVDSERGRLGSGLCAYPLHRRREDPDYAAQSHADHLASLEKAARQALQTAGIEGQRVEALAIDTTGSTIVPVDDRLQPLDDYYLWCDHRSWREAAQITEAARRVNLPALEWCGGNYSSEFALSKLLHWLRNNPHRRSQMATAVEHCDLMTAVLCGINEPSQLPRSVCAMGHKWMWNASLGGLPSEEFLSSVDPLFTGLRDRLGGRFDRSNAIAGHLSPEWASRLGMRNGIPLPVGALDAHWDAVGAGIGLGDIVNVIGTSTCVMAITGTTTLIPGVFGVVEGSIHPGYTGIEAGLSAAGDLFDAIARRAGVPLEQLSKSIEGYRTGQTGLLRMAWDNGDRCVLSNPHLGGMTLGWNLQHTAADELFAAIEGTALHTRNILARLAEYGVPIRRVINAGGIPRRSSVLNQVYANILNVPILVPKDDTTSLGSAIFAFLAAGAFKTVEEAQEALCPEYITVEPAPPGVRIGNELYELFLKLYNAFGREQSAAVQVGEVLPALRRLSHEALHQERVD</sequence>
<dbReference type="FunCoup" id="A0A517SIX3">
    <property type="interactions" value="352"/>
</dbReference>
<protein>
    <submittedName>
        <fullName evidence="9">Ribulokinase</fullName>
        <ecNumber evidence="9">2.7.1.16</ecNumber>
    </submittedName>
</protein>